<organism evidence="2 3">
    <name type="scientific">Enhydrobacter aerosaccus</name>
    <dbReference type="NCBI Taxonomy" id="225324"/>
    <lineage>
        <taxon>Bacteria</taxon>
        <taxon>Pseudomonadati</taxon>
        <taxon>Pseudomonadota</taxon>
        <taxon>Alphaproteobacteria</taxon>
        <taxon>Hyphomicrobiales</taxon>
        <taxon>Enhydrobacter</taxon>
    </lineage>
</organism>
<name>A0A1T4TN15_9HYPH</name>
<dbReference type="EMBL" id="FUWJ01000023">
    <property type="protein sequence ID" value="SKA41812.1"/>
    <property type="molecule type" value="Genomic_DNA"/>
</dbReference>
<protein>
    <submittedName>
        <fullName evidence="2">Tripartite-type tricarboxylate transporter, receptor component TctC</fullName>
    </submittedName>
</protein>
<dbReference type="OrthoDB" id="7250553at2"/>
<dbReference type="Gene3D" id="3.40.190.10">
    <property type="entry name" value="Periplasmic binding protein-like II"/>
    <property type="match status" value="1"/>
</dbReference>
<dbReference type="InterPro" id="IPR042100">
    <property type="entry name" value="Bug_dom1"/>
</dbReference>
<dbReference type="STRING" id="225324.SAMN02745126_06534"/>
<dbReference type="RefSeq" id="WP_085938261.1">
    <property type="nucleotide sequence ID" value="NZ_FUWJ01000023.1"/>
</dbReference>
<gene>
    <name evidence="2" type="ORF">SAMN02745126_06534</name>
</gene>
<accession>A0A1T4TN15</accession>
<dbReference type="AlphaFoldDB" id="A0A1T4TN15"/>
<dbReference type="PIRSF" id="PIRSF017082">
    <property type="entry name" value="YflP"/>
    <property type="match status" value="1"/>
</dbReference>
<dbReference type="InterPro" id="IPR005064">
    <property type="entry name" value="BUG"/>
</dbReference>
<dbReference type="Gene3D" id="3.40.190.150">
    <property type="entry name" value="Bordetella uptake gene, domain 1"/>
    <property type="match status" value="1"/>
</dbReference>
<evidence type="ECO:0000313" key="2">
    <source>
        <dbReference type="EMBL" id="SKA41812.1"/>
    </source>
</evidence>
<reference evidence="3" key="1">
    <citation type="submission" date="2017-02" db="EMBL/GenBank/DDBJ databases">
        <authorList>
            <person name="Varghese N."/>
            <person name="Submissions S."/>
        </authorList>
    </citation>
    <scope>NUCLEOTIDE SEQUENCE [LARGE SCALE GENOMIC DNA]</scope>
    <source>
        <strain evidence="3">ATCC 27094</strain>
    </source>
</reference>
<dbReference type="PANTHER" id="PTHR42928">
    <property type="entry name" value="TRICARBOXYLATE-BINDING PROTEIN"/>
    <property type="match status" value="1"/>
</dbReference>
<dbReference type="Pfam" id="PF03401">
    <property type="entry name" value="TctC"/>
    <property type="match status" value="1"/>
</dbReference>
<dbReference type="SUPFAM" id="SSF53850">
    <property type="entry name" value="Periplasmic binding protein-like II"/>
    <property type="match status" value="1"/>
</dbReference>
<comment type="similarity">
    <text evidence="1">Belongs to the UPF0065 (bug) family.</text>
</comment>
<dbReference type="PANTHER" id="PTHR42928:SF5">
    <property type="entry name" value="BLR1237 PROTEIN"/>
    <property type="match status" value="1"/>
</dbReference>
<dbReference type="CDD" id="cd13578">
    <property type="entry name" value="PBP2_Bug27"/>
    <property type="match status" value="1"/>
</dbReference>
<sequence>MLAIMPARAQSVYPSKPITLVVAFAPGGATDTAARIVAKELAIELGQSVVVDNRAGAGGAIGAASVARAAPDGYTLLMGSGSELVVLPAVKIKPPYEALKEFQPVAEVGTVSFMLVANPSVPASSVQELIALAKAEPGKLSYASFGIGSTNHLLGEFFMHKTGTDLLHVPYKGSAAAANDLVAGEVKLGFDTTTVMMPLVRGGKLKALALLSATRAGDAPDLPTMTESGVALATQGWLGVLAPRNTSPDIVDRLNSAINKVLGMASVKEILSERGFNVVMTTPAQFSELIKVETREWTEIARAAQVQVE</sequence>
<keyword evidence="3" id="KW-1185">Reference proteome</keyword>
<evidence type="ECO:0000313" key="3">
    <source>
        <dbReference type="Proteomes" id="UP000190092"/>
    </source>
</evidence>
<keyword evidence="2" id="KW-0675">Receptor</keyword>
<evidence type="ECO:0000256" key="1">
    <source>
        <dbReference type="ARBA" id="ARBA00006987"/>
    </source>
</evidence>
<proteinExistence type="inferred from homology"/>
<dbReference type="Proteomes" id="UP000190092">
    <property type="component" value="Unassembled WGS sequence"/>
</dbReference>